<keyword evidence="4" id="KW-1185">Reference proteome</keyword>
<gene>
    <name evidence="3" type="ORF">EWE75_20130</name>
</gene>
<dbReference type="GO" id="GO:0003677">
    <property type="term" value="F:DNA binding"/>
    <property type="evidence" value="ECO:0007669"/>
    <property type="project" value="UniProtKB-KW"/>
</dbReference>
<dbReference type="Proteomes" id="UP000292085">
    <property type="component" value="Unassembled WGS sequence"/>
</dbReference>
<feature type="domain" description="Helix-turn-helix" evidence="2">
    <location>
        <begin position="47"/>
        <end position="91"/>
    </location>
</feature>
<evidence type="ECO:0000256" key="1">
    <source>
        <dbReference type="SAM" id="MobiDB-lite"/>
    </source>
</evidence>
<keyword evidence="3" id="KW-0238">DNA-binding</keyword>
<evidence type="ECO:0000313" key="4">
    <source>
        <dbReference type="Proteomes" id="UP000292085"/>
    </source>
</evidence>
<evidence type="ECO:0000313" key="3">
    <source>
        <dbReference type="EMBL" id="RZF60958.1"/>
    </source>
</evidence>
<dbReference type="EMBL" id="SGIS01000042">
    <property type="protein sequence ID" value="RZF60958.1"/>
    <property type="molecule type" value="Genomic_DNA"/>
</dbReference>
<feature type="region of interest" description="Disordered" evidence="1">
    <location>
        <begin position="95"/>
        <end position="121"/>
    </location>
</feature>
<accession>A0A4V2DCC0</accession>
<reference evidence="3 4" key="1">
    <citation type="submission" date="2019-02" db="EMBL/GenBank/DDBJ databases">
        <authorList>
            <person name="Li Y."/>
        </authorList>
    </citation>
    <scope>NUCLEOTIDE SEQUENCE [LARGE SCALE GENOMIC DNA]</scope>
    <source>
        <strain evidence="3 4">3-7</strain>
    </source>
</reference>
<dbReference type="InterPro" id="IPR041657">
    <property type="entry name" value="HTH_17"/>
</dbReference>
<protein>
    <submittedName>
        <fullName evidence="3">DNA-binding protein</fullName>
    </submittedName>
</protein>
<dbReference type="AlphaFoldDB" id="A0A4V2DCC0"/>
<evidence type="ECO:0000259" key="2">
    <source>
        <dbReference type="Pfam" id="PF12728"/>
    </source>
</evidence>
<comment type="caution">
    <text evidence="3">The sequence shown here is derived from an EMBL/GenBank/DDBJ whole genome shotgun (WGS) entry which is preliminary data.</text>
</comment>
<sequence length="121" mass="13056">MTEIPTLIVARHLPTGQGKTWTAHRGYSVRRVRGIDAYRSAAKDGEWLTMTEAAAALGVTNHVIRRLVKTGVLPADQVVRGAPYQIRSADLTAATVKSSAARKGRPCRDSDASTLPMLTDT</sequence>
<name>A0A4V2DCC0_9SPHN</name>
<proteinExistence type="predicted"/>
<dbReference type="Pfam" id="PF12728">
    <property type="entry name" value="HTH_17"/>
    <property type="match status" value="1"/>
</dbReference>
<dbReference type="OrthoDB" id="7475655at2"/>
<dbReference type="InterPro" id="IPR010093">
    <property type="entry name" value="SinI_DNA-bd"/>
</dbReference>
<dbReference type="NCBIfam" id="TIGR01764">
    <property type="entry name" value="excise"/>
    <property type="match status" value="1"/>
</dbReference>
<organism evidence="3 4">
    <name type="scientific">Sphingomonas populi</name>
    <dbReference type="NCBI Taxonomy" id="2484750"/>
    <lineage>
        <taxon>Bacteria</taxon>
        <taxon>Pseudomonadati</taxon>
        <taxon>Pseudomonadota</taxon>
        <taxon>Alphaproteobacteria</taxon>
        <taxon>Sphingomonadales</taxon>
        <taxon>Sphingomonadaceae</taxon>
        <taxon>Sphingomonas</taxon>
    </lineage>
</organism>